<dbReference type="InterPro" id="IPR025878">
    <property type="entry name" value="Acyl-CoA_dh-like_C_dom"/>
</dbReference>
<dbReference type="Pfam" id="PF00441">
    <property type="entry name" value="Acyl-CoA_dh_1"/>
    <property type="match status" value="1"/>
</dbReference>
<dbReference type="InterPro" id="IPR052166">
    <property type="entry name" value="Diverse_Acyl-CoA_DH"/>
</dbReference>
<evidence type="ECO:0000256" key="5">
    <source>
        <dbReference type="ARBA" id="ARBA00023002"/>
    </source>
</evidence>
<evidence type="ECO:0000259" key="9">
    <source>
        <dbReference type="Pfam" id="PF02771"/>
    </source>
</evidence>
<evidence type="ECO:0000259" key="10">
    <source>
        <dbReference type="Pfam" id="PF12806"/>
    </source>
</evidence>
<dbReference type="RefSeq" id="WP_281463692.1">
    <property type="nucleotide sequence ID" value="NZ_CP124535.1"/>
</dbReference>
<proteinExistence type="inferred from homology"/>
<comment type="similarity">
    <text evidence="2 6">Belongs to the acyl-CoA dehydrogenase family.</text>
</comment>
<organism evidence="11 12">
    <name type="scientific">Fuscovulum ytuae</name>
    <dbReference type="NCBI Taxonomy" id="3042299"/>
    <lineage>
        <taxon>Bacteria</taxon>
        <taxon>Pseudomonadati</taxon>
        <taxon>Pseudomonadota</taxon>
        <taxon>Alphaproteobacteria</taxon>
        <taxon>Rhodobacterales</taxon>
        <taxon>Paracoccaceae</taxon>
        <taxon>Fuscovulum</taxon>
    </lineage>
</organism>
<evidence type="ECO:0000256" key="2">
    <source>
        <dbReference type="ARBA" id="ARBA00009347"/>
    </source>
</evidence>
<dbReference type="PANTHER" id="PTHR42803:SF1">
    <property type="entry name" value="BROAD-SPECIFICITY LINEAR ACYL-COA DEHYDROGENASE FADE5"/>
    <property type="match status" value="1"/>
</dbReference>
<dbReference type="EMBL" id="CP124535">
    <property type="protein sequence ID" value="WGV14568.1"/>
    <property type="molecule type" value="Genomic_DNA"/>
</dbReference>
<dbReference type="Gene3D" id="1.20.140.10">
    <property type="entry name" value="Butyryl-CoA Dehydrogenase, subunit A, domain 3"/>
    <property type="match status" value="1"/>
</dbReference>
<evidence type="ECO:0000256" key="3">
    <source>
        <dbReference type="ARBA" id="ARBA00022630"/>
    </source>
</evidence>
<reference evidence="11 12" key="1">
    <citation type="submission" date="2023-04" db="EMBL/GenBank/DDBJ databases">
        <title>YMD61, complete Genome.</title>
        <authorList>
            <person name="Zhang J."/>
        </authorList>
    </citation>
    <scope>NUCLEOTIDE SEQUENCE [LARGE SCALE GENOMIC DNA]</scope>
    <source>
        <strain evidence="11 12">YMD61</strain>
    </source>
</reference>
<dbReference type="InterPro" id="IPR036250">
    <property type="entry name" value="AcylCo_DH-like_C"/>
</dbReference>
<dbReference type="InterPro" id="IPR009075">
    <property type="entry name" value="AcylCo_DH/oxidase_C"/>
</dbReference>
<dbReference type="Pfam" id="PF02770">
    <property type="entry name" value="Acyl-CoA_dh_M"/>
    <property type="match status" value="1"/>
</dbReference>
<dbReference type="SUPFAM" id="SSF47203">
    <property type="entry name" value="Acyl-CoA dehydrogenase C-terminal domain-like"/>
    <property type="match status" value="1"/>
</dbReference>
<dbReference type="InterPro" id="IPR046373">
    <property type="entry name" value="Acyl-CoA_Oxase/DH_mid-dom_sf"/>
</dbReference>
<keyword evidence="12" id="KW-1185">Reference proteome</keyword>
<sequence length="592" mass="63311">MPSYTAPIKDMQFVLHDVLNVTASDIPGYADLDAGFTAAVLEEAGKLATDVLAPLNAVGDREGCRLENGVVRTPAGFKAAFEQLKEGGWTALDCDPDYGGQGLPYLMGTAVGEIFVAANMALNMYQGLTHGAYSAIHAHGTDAQKATYLPKMVSCDWTGTMNLTEPHCGTDLGMMRTKAEPQADGSYKITGQKIFISAGEHDMAENIIHLVLAKAPGGGEGTKGISLFIVPKFLVNADGSLGQRNALSVGKIEEKMGIHGNATCVMNYDGATGYLLGELHKGMRAMFTMMNEARIGVGVQGYAVAEAAYQNALAYAKDRLQGRDVTGVKNPDGPADPLIVHPDIRRNLMDQKSFVEGARAFTYWGASLIDRAHRTGDAGAEGLISLLTPVIKGFQTDKGFDVAVAAQQVYGGHGYIEEWGMSQFARDARIAMIYEGANGIQALDLVARKLAADGGKPVMAFFELVKEFLKENEGDARLKAGFLDPLKQASKAMQGAGMYFMQNGMKNPNAALSGSYDFMHLMGHVCLGLMWAKMAKAAYAALDAGATDRDFYEAKIATGRYYMARQLPACAMHLARIESGAEPVMALAAEAF</sequence>
<evidence type="ECO:0000259" key="7">
    <source>
        <dbReference type="Pfam" id="PF00441"/>
    </source>
</evidence>
<gene>
    <name evidence="11" type="ORF">QF092_09655</name>
</gene>
<evidence type="ECO:0000259" key="8">
    <source>
        <dbReference type="Pfam" id="PF02770"/>
    </source>
</evidence>
<feature type="domain" description="Acyl-CoA dehydrogenase/oxidase C-terminal" evidence="7">
    <location>
        <begin position="281"/>
        <end position="448"/>
    </location>
</feature>
<dbReference type="InterPro" id="IPR009100">
    <property type="entry name" value="AcylCoA_DH/oxidase_NM_dom_sf"/>
</dbReference>
<feature type="domain" description="Acyl-CoA dehydrogenase/oxidase N-terminal" evidence="9">
    <location>
        <begin position="78"/>
        <end position="154"/>
    </location>
</feature>
<evidence type="ECO:0000256" key="1">
    <source>
        <dbReference type="ARBA" id="ARBA00001974"/>
    </source>
</evidence>
<dbReference type="Pfam" id="PF02771">
    <property type="entry name" value="Acyl-CoA_dh_N"/>
    <property type="match status" value="1"/>
</dbReference>
<keyword evidence="3 6" id="KW-0285">Flavoprotein</keyword>
<dbReference type="InterPro" id="IPR006091">
    <property type="entry name" value="Acyl-CoA_Oxase/DH_mid-dom"/>
</dbReference>
<evidence type="ECO:0000313" key="12">
    <source>
        <dbReference type="Proteomes" id="UP001230978"/>
    </source>
</evidence>
<keyword evidence="4 6" id="KW-0274">FAD</keyword>
<name>A0ABY8Q1V1_9RHOB</name>
<dbReference type="Gene3D" id="1.10.540.10">
    <property type="entry name" value="Acyl-CoA dehydrogenase/oxidase, N-terminal domain"/>
    <property type="match status" value="1"/>
</dbReference>
<feature type="domain" description="Acetyl-CoA dehydrogenase-like C-terminal" evidence="10">
    <location>
        <begin position="461"/>
        <end position="587"/>
    </location>
</feature>
<evidence type="ECO:0000256" key="6">
    <source>
        <dbReference type="RuleBase" id="RU362125"/>
    </source>
</evidence>
<feature type="domain" description="Acyl-CoA oxidase/dehydrogenase middle" evidence="8">
    <location>
        <begin position="161"/>
        <end position="269"/>
    </location>
</feature>
<dbReference type="PANTHER" id="PTHR42803">
    <property type="entry name" value="ACYL-COA DEHYDROGENASE"/>
    <property type="match status" value="1"/>
</dbReference>
<evidence type="ECO:0000313" key="11">
    <source>
        <dbReference type="EMBL" id="WGV14568.1"/>
    </source>
</evidence>
<comment type="cofactor">
    <cofactor evidence="1 6">
        <name>FAD</name>
        <dbReference type="ChEBI" id="CHEBI:57692"/>
    </cofactor>
</comment>
<dbReference type="InterPro" id="IPR037069">
    <property type="entry name" value="AcylCoA_DH/ox_N_sf"/>
</dbReference>
<dbReference type="Pfam" id="PF12806">
    <property type="entry name" value="Acyl-CoA_dh_C"/>
    <property type="match status" value="1"/>
</dbReference>
<dbReference type="Proteomes" id="UP001230978">
    <property type="component" value="Chromosome"/>
</dbReference>
<evidence type="ECO:0000256" key="4">
    <source>
        <dbReference type="ARBA" id="ARBA00022827"/>
    </source>
</evidence>
<dbReference type="Gene3D" id="2.40.110.10">
    <property type="entry name" value="Butyryl-CoA Dehydrogenase, subunit A, domain 2"/>
    <property type="match status" value="1"/>
</dbReference>
<dbReference type="SUPFAM" id="SSF56645">
    <property type="entry name" value="Acyl-CoA dehydrogenase NM domain-like"/>
    <property type="match status" value="1"/>
</dbReference>
<accession>A0ABY8Q1V1</accession>
<keyword evidence="5 6" id="KW-0560">Oxidoreductase</keyword>
<protein>
    <submittedName>
        <fullName evidence="11">Acyl-CoA dehydrogenase C-terminal domain-containing protein</fullName>
    </submittedName>
</protein>
<dbReference type="InterPro" id="IPR013786">
    <property type="entry name" value="AcylCoA_DH/ox_N"/>
</dbReference>